<dbReference type="PROSITE" id="PS51820">
    <property type="entry name" value="PA14"/>
    <property type="match status" value="1"/>
</dbReference>
<dbReference type="InterPro" id="IPR011658">
    <property type="entry name" value="PA14_dom"/>
</dbReference>
<name>A0A2B4SV58_STYPI</name>
<comment type="similarity">
    <text evidence="2 9">Belongs to the chondroitin N-acetylgalactosaminyltransferase family.</text>
</comment>
<dbReference type="Gene3D" id="3.90.550.10">
    <property type="entry name" value="Spore Coat Polysaccharide Biosynthesis Protein SpsA, Chain A"/>
    <property type="match status" value="1"/>
</dbReference>
<keyword evidence="5 9" id="KW-0735">Signal-anchor</keyword>
<evidence type="ECO:0000256" key="1">
    <source>
        <dbReference type="ARBA" id="ARBA00004447"/>
    </source>
</evidence>
<dbReference type="InterPro" id="IPR008428">
    <property type="entry name" value="Chond_GalNAc"/>
</dbReference>
<dbReference type="PANTHER" id="PTHR12369:SF5">
    <property type="entry name" value="HEXOSYLTRANSFERASE"/>
    <property type="match status" value="1"/>
</dbReference>
<reference evidence="12" key="1">
    <citation type="journal article" date="2017" name="bioRxiv">
        <title>Comparative analysis of the genomes of Stylophora pistillata and Acropora digitifera provides evidence for extensive differences between species of corals.</title>
        <authorList>
            <person name="Voolstra C.R."/>
            <person name="Li Y."/>
            <person name="Liew Y.J."/>
            <person name="Baumgarten S."/>
            <person name="Zoccola D."/>
            <person name="Flot J.-F."/>
            <person name="Tambutte S."/>
            <person name="Allemand D."/>
            <person name="Aranda M."/>
        </authorList>
    </citation>
    <scope>NUCLEOTIDE SEQUENCE [LARGE SCALE GENOMIC DNA]</scope>
</reference>
<evidence type="ECO:0000313" key="12">
    <source>
        <dbReference type="Proteomes" id="UP000225706"/>
    </source>
</evidence>
<dbReference type="PANTHER" id="PTHR12369">
    <property type="entry name" value="CHONDROITIN SYNTHASE"/>
    <property type="match status" value="1"/>
</dbReference>
<evidence type="ECO:0000256" key="6">
    <source>
        <dbReference type="ARBA" id="ARBA00022989"/>
    </source>
</evidence>
<comment type="subcellular location">
    <subcellularLocation>
        <location evidence="1 9">Golgi apparatus</location>
        <location evidence="1 9">Golgi stack membrane</location>
        <topology evidence="1 9">Single-pass type II membrane protein</topology>
    </subcellularLocation>
</comment>
<feature type="transmembrane region" description="Helical" evidence="9">
    <location>
        <begin position="7"/>
        <end position="24"/>
    </location>
</feature>
<keyword evidence="8 9" id="KW-0472">Membrane</keyword>
<keyword evidence="7 9" id="KW-0333">Golgi apparatus</keyword>
<dbReference type="EC" id="2.4.1.-" evidence="9"/>
<dbReference type="Pfam" id="PF07691">
    <property type="entry name" value="PA14"/>
    <property type="match status" value="1"/>
</dbReference>
<feature type="domain" description="PA14" evidence="10">
    <location>
        <begin position="65"/>
        <end position="222"/>
    </location>
</feature>
<comment type="caution">
    <text evidence="11">The sequence shown here is derived from an EMBL/GenBank/DDBJ whole genome shotgun (WGS) entry which is preliminary data.</text>
</comment>
<protein>
    <recommendedName>
        <fullName evidence="9">Hexosyltransferase</fullName>
        <ecNumber evidence="9">2.4.1.-</ecNumber>
    </recommendedName>
</protein>
<evidence type="ECO:0000256" key="8">
    <source>
        <dbReference type="ARBA" id="ARBA00023136"/>
    </source>
</evidence>
<dbReference type="InterPro" id="IPR037524">
    <property type="entry name" value="PA14/GLEYA"/>
</dbReference>
<dbReference type="AlphaFoldDB" id="A0A2B4SV58"/>
<evidence type="ECO:0000256" key="4">
    <source>
        <dbReference type="ARBA" id="ARBA00022692"/>
    </source>
</evidence>
<sequence>MCRMRRLKLLLSWAILFFVVLFLIKNRKRRGERIADGEDVLSFRKSSKLLTVDGNVDKNSFSLVTGEGRLNVSVWEEICGNELISLKEFPLFPHAPTSRRSTSTLRIRLKQNLENFGLRIFGFLSPLESGNYNFHLSSSGSTELWISSNTDPEKCKLMGNVTSRATWINDGNTISLSAGKRYYIEILHKHGLQDEENLNFMHIKWRSSAWKVQVFRDIPSDVLIPSEDDQHSNVFGKIKLQSLLNQRVVHRDTILPMHVQQSEPSFVTEEEKRRSEMYFLPFIREEDTKDLFPPCQYNPSYIVKNPLGRYQSMWETHYTSIYPHDHADIMRKSWESDDFVTFGNDQMDENAARKIVVRVWTQLQVKSPRKYTLKHILNVEENHDPEKGDRYLVELELIEILSRRHLRFSEYVYRPKESDTLCSPVAVAWNKSAVVNILLATGNNQGRWTLHFLDHMSRIHNKTKDFNFNVIIVEFDGIYVDLKEALKKSGIPHYRHIRLRERFQKARGLQLAANMVTNPNSIVFVMDLHLDIPYHFLDDVRKHCVQRKIAYSPLLIRLSCGATASRPVGFWETYGYGLMGMYKSDWDRIGGMNVKEFKNKWGGEDWEICDRILMNGMEIERLKMVNLFHYFHSKKGMWSDASHRNQLSDSTDRYWR</sequence>
<dbReference type="SUPFAM" id="SSF53448">
    <property type="entry name" value="Nucleotide-diphospho-sugar transferases"/>
    <property type="match status" value="1"/>
</dbReference>
<gene>
    <name evidence="11" type="primary">B4GALNT4</name>
    <name evidence="11" type="ORF">AWC38_SpisGene2229</name>
</gene>
<dbReference type="InterPro" id="IPR051227">
    <property type="entry name" value="CS_glycosyltransferase"/>
</dbReference>
<proteinExistence type="inferred from homology"/>
<dbReference type="GO" id="GO:0032580">
    <property type="term" value="C:Golgi cisterna membrane"/>
    <property type="evidence" value="ECO:0007669"/>
    <property type="project" value="UniProtKB-SubCell"/>
</dbReference>
<keyword evidence="4 9" id="KW-0812">Transmembrane</keyword>
<accession>A0A2B4SV58</accession>
<evidence type="ECO:0000256" key="9">
    <source>
        <dbReference type="RuleBase" id="RU364016"/>
    </source>
</evidence>
<evidence type="ECO:0000256" key="3">
    <source>
        <dbReference type="ARBA" id="ARBA00022679"/>
    </source>
</evidence>
<keyword evidence="6 9" id="KW-1133">Transmembrane helix</keyword>
<dbReference type="EMBL" id="LSMT01000017">
    <property type="protein sequence ID" value="PFX32983.1"/>
    <property type="molecule type" value="Genomic_DNA"/>
</dbReference>
<dbReference type="InterPro" id="IPR029044">
    <property type="entry name" value="Nucleotide-diphossugar_trans"/>
</dbReference>
<evidence type="ECO:0000256" key="7">
    <source>
        <dbReference type="ARBA" id="ARBA00023034"/>
    </source>
</evidence>
<keyword evidence="12" id="KW-1185">Reference proteome</keyword>
<dbReference type="OrthoDB" id="5971499at2759"/>
<evidence type="ECO:0000256" key="2">
    <source>
        <dbReference type="ARBA" id="ARBA00009239"/>
    </source>
</evidence>
<evidence type="ECO:0000256" key="5">
    <source>
        <dbReference type="ARBA" id="ARBA00022968"/>
    </source>
</evidence>
<dbReference type="GO" id="GO:0008376">
    <property type="term" value="F:acetylgalactosaminyltransferase activity"/>
    <property type="evidence" value="ECO:0007669"/>
    <property type="project" value="InterPro"/>
</dbReference>
<organism evidence="11 12">
    <name type="scientific">Stylophora pistillata</name>
    <name type="common">Smooth cauliflower coral</name>
    <dbReference type="NCBI Taxonomy" id="50429"/>
    <lineage>
        <taxon>Eukaryota</taxon>
        <taxon>Metazoa</taxon>
        <taxon>Cnidaria</taxon>
        <taxon>Anthozoa</taxon>
        <taxon>Hexacorallia</taxon>
        <taxon>Scleractinia</taxon>
        <taxon>Astrocoeniina</taxon>
        <taxon>Pocilloporidae</taxon>
        <taxon>Stylophora</taxon>
    </lineage>
</organism>
<keyword evidence="3 9" id="KW-0808">Transferase</keyword>
<dbReference type="Proteomes" id="UP000225706">
    <property type="component" value="Unassembled WGS sequence"/>
</dbReference>
<dbReference type="Pfam" id="PF05679">
    <property type="entry name" value="CHGN"/>
    <property type="match status" value="1"/>
</dbReference>
<evidence type="ECO:0000259" key="10">
    <source>
        <dbReference type="PROSITE" id="PS51820"/>
    </source>
</evidence>
<evidence type="ECO:0000313" key="11">
    <source>
        <dbReference type="EMBL" id="PFX32983.1"/>
    </source>
</evidence>
<dbReference type="SUPFAM" id="SSF56988">
    <property type="entry name" value="Anthrax protective antigen"/>
    <property type="match status" value="1"/>
</dbReference>
<dbReference type="Gene3D" id="3.90.182.10">
    <property type="entry name" value="Toxin - Anthrax Protective Antigen,domain 1"/>
    <property type="match status" value="1"/>
</dbReference>